<accession>A0A2R4X468</accession>
<dbReference type="Proteomes" id="UP000244727">
    <property type="component" value="Chromosome"/>
</dbReference>
<dbReference type="EMBL" id="CP028858">
    <property type="protein sequence ID" value="AWB28577.1"/>
    <property type="molecule type" value="Genomic_DNA"/>
</dbReference>
<organism evidence="1 2">
    <name type="scientific">Halococcoides cellulosivorans</name>
    <dbReference type="NCBI Taxonomy" id="1679096"/>
    <lineage>
        <taxon>Archaea</taxon>
        <taxon>Methanobacteriati</taxon>
        <taxon>Methanobacteriota</taxon>
        <taxon>Stenosarchaea group</taxon>
        <taxon>Halobacteria</taxon>
        <taxon>Halobacteriales</taxon>
        <taxon>Haloarculaceae</taxon>
        <taxon>Halococcoides</taxon>
    </lineage>
</organism>
<gene>
    <name evidence="1" type="ORF">HARCEL1_00780</name>
</gene>
<evidence type="ECO:0000313" key="1">
    <source>
        <dbReference type="EMBL" id="AWB28577.1"/>
    </source>
</evidence>
<protein>
    <submittedName>
        <fullName evidence="1">Uncharacterized protein</fullName>
    </submittedName>
</protein>
<sequence length="118" mass="12870">MLQTNKWASDIDLTGDGMHDFKHVVARHAHPDADGDWPVQPGSEIEQFPEEAFPKEVGPGELKDAIEITVRRGNVGDDAGELVYSGSSLDRFGVDEITIRRNPKTGVIQTVYPSGDAP</sequence>
<name>A0A2R4X468_9EURY</name>
<reference evidence="1 2" key="1">
    <citation type="submission" date="2018-04" db="EMBL/GenBank/DDBJ databases">
        <title>Halococcoides cellulosivorans gen. nov., sp. nov., an extremely halophilic cellulose-utilizing haloarchaeon from hypersaline lakes.</title>
        <authorList>
            <person name="Sorokin D.Y."/>
            <person name="Toshchakov S.V."/>
            <person name="Samarov N.I."/>
            <person name="Korzhenkov A."/>
            <person name="Kublanov I.V."/>
        </authorList>
    </citation>
    <scope>NUCLEOTIDE SEQUENCE [LARGE SCALE GENOMIC DNA]</scope>
    <source>
        <strain evidence="1 2">HArcel1</strain>
    </source>
</reference>
<proteinExistence type="predicted"/>
<evidence type="ECO:0000313" key="2">
    <source>
        <dbReference type="Proteomes" id="UP000244727"/>
    </source>
</evidence>
<keyword evidence="2" id="KW-1185">Reference proteome</keyword>
<dbReference type="AlphaFoldDB" id="A0A2R4X468"/>
<dbReference type="KEGG" id="harc:HARCEL1_00780"/>